<sequence length="588" mass="66380">MDRLVPLRTFFELCQSAPKRMGYALGLVLLVGALPSLSVAITIKLINLIAWMLQHKSLEYKPLIEILSLGALVLLGSHVCAQALAHLQTLIAEEFSMHILSKLADKLETTTHLSFLEDKERSVQINTLKNGLHIRPLNYVNNLFFNAQRLIGLISLFVVLGSISLYLPFVMLLASTPSLLLSNHIAKKHSQELDSLQDQKEALQNYLQHGLDSAKNKDNLLFNFIAAFKIDFTLKKREYLKSFTNIYQKQLIHSLFLNILVALFNASLLFFVIAILLAKSVGVGAVAGYIQAFSMANQQLEDLALFGRWFFVINTYFKNYFALLDTQDQPEKKQVLEEVITHIRFKEVCFSYQNKQVLHNINCAFSASKIYAIVGKNASGKSTLIKLLMGFYAPSSGEIIINQRYLLRDLDLKSYRQQLSAIFQDFSFYAGYSLEENIFMQTQPSPVQLATQERALSLLESTKELLAQFGRDIFGIQYNGQDFSGGQKQSLATLRAFLKASSCMILDEPSSAIDPIAQKDFLNFIFKMIEDKMAILITHHIASAKNAHEILVLDAGRLVERGDFDTLLSQKGLFARLYRESLRDDSKA</sequence>
<feature type="transmembrane region" description="Helical" evidence="7">
    <location>
        <begin position="255"/>
        <end position="278"/>
    </location>
</feature>
<dbReference type="Gene3D" id="3.40.50.300">
    <property type="entry name" value="P-loop containing nucleotide triphosphate hydrolases"/>
    <property type="match status" value="1"/>
</dbReference>
<comment type="subcellular location">
    <subcellularLocation>
        <location evidence="1">Cell membrane</location>
        <topology evidence="1">Multi-pass membrane protein</topology>
    </subcellularLocation>
</comment>
<evidence type="ECO:0000256" key="5">
    <source>
        <dbReference type="ARBA" id="ARBA00022989"/>
    </source>
</evidence>
<dbReference type="Proteomes" id="UP001595783">
    <property type="component" value="Unassembled WGS sequence"/>
</dbReference>
<gene>
    <name evidence="10" type="ORF">ACFOPX_06200</name>
</gene>
<evidence type="ECO:0000256" key="3">
    <source>
        <dbReference type="ARBA" id="ARBA00022741"/>
    </source>
</evidence>
<evidence type="ECO:0000256" key="1">
    <source>
        <dbReference type="ARBA" id="ARBA00004651"/>
    </source>
</evidence>
<evidence type="ECO:0000256" key="6">
    <source>
        <dbReference type="ARBA" id="ARBA00023136"/>
    </source>
</evidence>
<evidence type="ECO:0000313" key="10">
    <source>
        <dbReference type="EMBL" id="MFC3848113.1"/>
    </source>
</evidence>
<feature type="transmembrane region" description="Helical" evidence="7">
    <location>
        <begin position="150"/>
        <end position="174"/>
    </location>
</feature>
<dbReference type="PANTHER" id="PTHR24221">
    <property type="entry name" value="ATP-BINDING CASSETTE SUB-FAMILY B"/>
    <property type="match status" value="1"/>
</dbReference>
<keyword evidence="4 10" id="KW-0067">ATP-binding</keyword>
<dbReference type="PROSITE" id="PS50893">
    <property type="entry name" value="ABC_TRANSPORTER_2"/>
    <property type="match status" value="1"/>
</dbReference>
<comment type="caution">
    <text evidence="10">The sequence shown here is derived from an EMBL/GenBank/DDBJ whole genome shotgun (WGS) entry which is preliminary data.</text>
</comment>
<feature type="domain" description="ABC transporter" evidence="8">
    <location>
        <begin position="343"/>
        <end position="580"/>
    </location>
</feature>
<dbReference type="SUPFAM" id="SSF90123">
    <property type="entry name" value="ABC transporter transmembrane region"/>
    <property type="match status" value="1"/>
</dbReference>
<feature type="transmembrane region" description="Helical" evidence="7">
    <location>
        <begin position="21"/>
        <end position="46"/>
    </location>
</feature>
<dbReference type="InterPro" id="IPR011527">
    <property type="entry name" value="ABC1_TM_dom"/>
</dbReference>
<dbReference type="Pfam" id="PF00005">
    <property type="entry name" value="ABC_tran"/>
    <property type="match status" value="1"/>
</dbReference>
<dbReference type="InterPro" id="IPR039421">
    <property type="entry name" value="Type_1_exporter"/>
</dbReference>
<dbReference type="GO" id="GO:0005524">
    <property type="term" value="F:ATP binding"/>
    <property type="evidence" value="ECO:0007669"/>
    <property type="project" value="UniProtKB-KW"/>
</dbReference>
<dbReference type="SUPFAM" id="SSF52540">
    <property type="entry name" value="P-loop containing nucleoside triphosphate hydrolases"/>
    <property type="match status" value="1"/>
</dbReference>
<feature type="transmembrane region" description="Helical" evidence="7">
    <location>
        <begin position="66"/>
        <end position="87"/>
    </location>
</feature>
<dbReference type="PROSITE" id="PS50929">
    <property type="entry name" value="ABC_TM1F"/>
    <property type="match status" value="1"/>
</dbReference>
<dbReference type="RefSeq" id="WP_104752670.1">
    <property type="nucleotide sequence ID" value="NZ_FZMF01000039.1"/>
</dbReference>
<keyword evidence="3" id="KW-0547">Nucleotide-binding</keyword>
<protein>
    <submittedName>
        <fullName evidence="10">ATP-binding cassette domain-containing protein</fullName>
    </submittedName>
</protein>
<dbReference type="InterPro" id="IPR003593">
    <property type="entry name" value="AAA+_ATPase"/>
</dbReference>
<dbReference type="Gene3D" id="1.20.1560.10">
    <property type="entry name" value="ABC transporter type 1, transmembrane domain"/>
    <property type="match status" value="1"/>
</dbReference>
<feature type="transmembrane region" description="Helical" evidence="7">
    <location>
        <begin position="219"/>
        <end position="234"/>
    </location>
</feature>
<organism evidence="10 11">
    <name type="scientific">Helicobacter baculiformis</name>
    <dbReference type="NCBI Taxonomy" id="427351"/>
    <lineage>
        <taxon>Bacteria</taxon>
        <taxon>Pseudomonadati</taxon>
        <taxon>Campylobacterota</taxon>
        <taxon>Epsilonproteobacteria</taxon>
        <taxon>Campylobacterales</taxon>
        <taxon>Helicobacteraceae</taxon>
        <taxon>Helicobacter</taxon>
    </lineage>
</organism>
<keyword evidence="5 7" id="KW-1133">Transmembrane helix</keyword>
<dbReference type="SMART" id="SM00382">
    <property type="entry name" value="AAA"/>
    <property type="match status" value="1"/>
</dbReference>
<name>A0ABV7ZK08_9HELI</name>
<proteinExistence type="predicted"/>
<evidence type="ECO:0000259" key="8">
    <source>
        <dbReference type="PROSITE" id="PS50893"/>
    </source>
</evidence>
<dbReference type="CDD" id="cd03228">
    <property type="entry name" value="ABCC_MRP_Like"/>
    <property type="match status" value="1"/>
</dbReference>
<keyword evidence="11" id="KW-1185">Reference proteome</keyword>
<dbReference type="InterPro" id="IPR036640">
    <property type="entry name" value="ABC1_TM_sf"/>
</dbReference>
<dbReference type="EMBL" id="JBHRZO010000039">
    <property type="protein sequence ID" value="MFC3848113.1"/>
    <property type="molecule type" value="Genomic_DNA"/>
</dbReference>
<feature type="domain" description="ABC transmembrane type-1" evidence="9">
    <location>
        <begin position="24"/>
        <end position="304"/>
    </location>
</feature>
<evidence type="ECO:0000256" key="4">
    <source>
        <dbReference type="ARBA" id="ARBA00022840"/>
    </source>
</evidence>
<keyword evidence="2 7" id="KW-0812">Transmembrane</keyword>
<dbReference type="InterPro" id="IPR003439">
    <property type="entry name" value="ABC_transporter-like_ATP-bd"/>
</dbReference>
<evidence type="ECO:0000259" key="9">
    <source>
        <dbReference type="PROSITE" id="PS50929"/>
    </source>
</evidence>
<reference evidence="11" key="1">
    <citation type="journal article" date="2019" name="Int. J. Syst. Evol. Microbiol.">
        <title>The Global Catalogue of Microorganisms (GCM) 10K type strain sequencing project: providing services to taxonomists for standard genome sequencing and annotation.</title>
        <authorList>
            <consortium name="The Broad Institute Genomics Platform"/>
            <consortium name="The Broad Institute Genome Sequencing Center for Infectious Disease"/>
            <person name="Wu L."/>
            <person name="Ma J."/>
        </authorList>
    </citation>
    <scope>NUCLEOTIDE SEQUENCE [LARGE SCALE GENOMIC DNA]</scope>
    <source>
        <strain evidence="11">CCUG 53816</strain>
    </source>
</reference>
<evidence type="ECO:0000256" key="7">
    <source>
        <dbReference type="SAM" id="Phobius"/>
    </source>
</evidence>
<accession>A0ABV7ZK08</accession>
<dbReference type="PANTHER" id="PTHR24221:SF654">
    <property type="entry name" value="ATP-BINDING CASSETTE SUB-FAMILY B MEMBER 6"/>
    <property type="match status" value="1"/>
</dbReference>
<evidence type="ECO:0000256" key="2">
    <source>
        <dbReference type="ARBA" id="ARBA00022692"/>
    </source>
</evidence>
<dbReference type="InterPro" id="IPR027417">
    <property type="entry name" value="P-loop_NTPase"/>
</dbReference>
<evidence type="ECO:0000313" key="11">
    <source>
        <dbReference type="Proteomes" id="UP001595783"/>
    </source>
</evidence>
<keyword evidence="6 7" id="KW-0472">Membrane</keyword>